<sequence length="154" mass="16425">RLVLADAVTYAKQAGAEYLIDVATLTGGVIVALGNDKTGTLTNDDAFYKKFQEAADETGEFIWQLPLTESDRKRIRKSDVADVNNSPGRDGHMIFGGGFVGEFVGDTPWIHLDIAGTSDAASPHALGPKGATGVMVRTLATFVERLAAEAEQQE</sequence>
<dbReference type="Pfam" id="PF00883">
    <property type="entry name" value="Peptidase_M17"/>
    <property type="match status" value="1"/>
</dbReference>
<reference evidence="10 11" key="1">
    <citation type="submission" date="2017-11" db="EMBL/GenBank/DDBJ databases">
        <title>Comparitive Functional Genomics of Dry Heat Resistant strains isolated from the Viking Spacecraft.</title>
        <authorList>
            <person name="Seuylemezian A."/>
            <person name="Cooper K."/>
            <person name="Vaishampayan P."/>
        </authorList>
    </citation>
    <scope>NUCLEOTIDE SEQUENCE [LARGE SCALE GENOMIC DNA]</scope>
    <source>
        <strain evidence="10 11">V32-6</strain>
    </source>
</reference>
<keyword evidence="4" id="KW-0378">Hydrolase</keyword>
<keyword evidence="3" id="KW-0645">Protease</keyword>
<dbReference type="GO" id="GO:0005737">
    <property type="term" value="C:cytoplasm"/>
    <property type="evidence" value="ECO:0007669"/>
    <property type="project" value="InterPro"/>
</dbReference>
<comment type="caution">
    <text evidence="10">The sequence shown here is derived from an EMBL/GenBank/DDBJ whole genome shotgun (WGS) entry which is preliminary data.</text>
</comment>
<evidence type="ECO:0000313" key="10">
    <source>
        <dbReference type="EMBL" id="PLS01799.1"/>
    </source>
</evidence>
<evidence type="ECO:0000256" key="3">
    <source>
        <dbReference type="ARBA" id="ARBA00022670"/>
    </source>
</evidence>
<keyword evidence="11" id="KW-1185">Reference proteome</keyword>
<protein>
    <recommendedName>
        <fullName evidence="7">Probable cytosol aminopeptidase</fullName>
    </recommendedName>
    <alternativeName>
        <fullName evidence="8">Leucine aminopeptidase</fullName>
    </alternativeName>
    <alternativeName>
        <fullName evidence="5">Leucyl aminopeptidase</fullName>
    </alternativeName>
</protein>
<dbReference type="GO" id="GO:0006508">
    <property type="term" value="P:proteolysis"/>
    <property type="evidence" value="ECO:0007669"/>
    <property type="project" value="UniProtKB-KW"/>
</dbReference>
<dbReference type="EMBL" id="PGVE01000089">
    <property type="protein sequence ID" value="PLS01799.1"/>
    <property type="molecule type" value="Genomic_DNA"/>
</dbReference>
<dbReference type="Gene3D" id="3.40.630.10">
    <property type="entry name" value="Zn peptidases"/>
    <property type="match status" value="1"/>
</dbReference>
<comment type="function">
    <text evidence="6">Presumably involved in the processing and regular turnover of intracellular proteins. Catalyzes the removal of unsubstituted N-terminal amino acids from various peptides.</text>
</comment>
<evidence type="ECO:0000256" key="8">
    <source>
        <dbReference type="ARBA" id="ARBA00050061"/>
    </source>
</evidence>
<evidence type="ECO:0000313" key="11">
    <source>
        <dbReference type="Proteomes" id="UP000234950"/>
    </source>
</evidence>
<name>A0A2N5H8E2_9BACI</name>
<dbReference type="PANTHER" id="PTHR11963:SF23">
    <property type="entry name" value="CYTOSOL AMINOPEPTIDASE"/>
    <property type="match status" value="1"/>
</dbReference>
<feature type="non-terminal residue" evidence="10">
    <location>
        <position position="1"/>
    </location>
</feature>
<evidence type="ECO:0000259" key="9">
    <source>
        <dbReference type="Pfam" id="PF00883"/>
    </source>
</evidence>
<evidence type="ECO:0000256" key="1">
    <source>
        <dbReference type="ARBA" id="ARBA00009528"/>
    </source>
</evidence>
<evidence type="ECO:0000256" key="5">
    <source>
        <dbReference type="ARBA" id="ARBA00033172"/>
    </source>
</evidence>
<dbReference type="InterPro" id="IPR000819">
    <property type="entry name" value="Peptidase_M17_C"/>
</dbReference>
<evidence type="ECO:0000256" key="2">
    <source>
        <dbReference type="ARBA" id="ARBA00022438"/>
    </source>
</evidence>
<dbReference type="PANTHER" id="PTHR11963">
    <property type="entry name" value="LEUCINE AMINOPEPTIDASE-RELATED"/>
    <property type="match status" value="1"/>
</dbReference>
<evidence type="ECO:0000256" key="4">
    <source>
        <dbReference type="ARBA" id="ARBA00022801"/>
    </source>
</evidence>
<gene>
    <name evidence="10" type="ORF">CVD27_23400</name>
</gene>
<dbReference type="InterPro" id="IPR011356">
    <property type="entry name" value="Leucine_aapep/pepB"/>
</dbReference>
<dbReference type="SUPFAM" id="SSF53187">
    <property type="entry name" value="Zn-dependent exopeptidases"/>
    <property type="match status" value="1"/>
</dbReference>
<accession>A0A2N5H8E2</accession>
<comment type="similarity">
    <text evidence="1">Belongs to the peptidase M17 family.</text>
</comment>
<evidence type="ECO:0000256" key="6">
    <source>
        <dbReference type="ARBA" id="ARBA00049972"/>
    </source>
</evidence>
<feature type="domain" description="Cytosol aminopeptidase" evidence="9">
    <location>
        <begin position="1"/>
        <end position="139"/>
    </location>
</feature>
<dbReference type="GO" id="GO:0030145">
    <property type="term" value="F:manganese ion binding"/>
    <property type="evidence" value="ECO:0007669"/>
    <property type="project" value="InterPro"/>
</dbReference>
<evidence type="ECO:0000256" key="7">
    <source>
        <dbReference type="ARBA" id="ARBA00050021"/>
    </source>
</evidence>
<dbReference type="AlphaFoldDB" id="A0A2N5H8E2"/>
<organism evidence="10 11">
    <name type="scientific">Neobacillus cucumis</name>
    <dbReference type="NCBI Taxonomy" id="1740721"/>
    <lineage>
        <taxon>Bacteria</taxon>
        <taxon>Bacillati</taxon>
        <taxon>Bacillota</taxon>
        <taxon>Bacilli</taxon>
        <taxon>Bacillales</taxon>
        <taxon>Bacillaceae</taxon>
        <taxon>Neobacillus</taxon>
    </lineage>
</organism>
<dbReference type="Proteomes" id="UP000234950">
    <property type="component" value="Unassembled WGS sequence"/>
</dbReference>
<dbReference type="GO" id="GO:0070006">
    <property type="term" value="F:metalloaminopeptidase activity"/>
    <property type="evidence" value="ECO:0007669"/>
    <property type="project" value="InterPro"/>
</dbReference>
<proteinExistence type="inferred from homology"/>
<keyword evidence="2 10" id="KW-0031">Aminopeptidase</keyword>